<feature type="non-terminal residue" evidence="6">
    <location>
        <position position="139"/>
    </location>
</feature>
<protein>
    <recommendedName>
        <fullName evidence="2">1-acylglycerol-3-phosphate O-acyltransferase</fullName>
        <ecNumber evidence="2">2.3.1.51</ecNumber>
    </recommendedName>
</protein>
<name>A0A0A9X5A8_LYGHE</name>
<dbReference type="Pfam" id="PF01553">
    <property type="entry name" value="Acyltransferase"/>
    <property type="match status" value="1"/>
</dbReference>
<evidence type="ECO:0000259" key="5">
    <source>
        <dbReference type="Pfam" id="PF01553"/>
    </source>
</evidence>
<proteinExistence type="predicted"/>
<dbReference type="SUPFAM" id="SSF69593">
    <property type="entry name" value="Glycerol-3-phosphate (1)-acyltransferase"/>
    <property type="match status" value="1"/>
</dbReference>
<dbReference type="EMBL" id="GBHO01009452">
    <property type="protein sequence ID" value="JAG34152.1"/>
    <property type="molecule type" value="Transcribed_RNA"/>
</dbReference>
<dbReference type="CDD" id="cd07989">
    <property type="entry name" value="LPLAT_AGPAT-like"/>
    <property type="match status" value="1"/>
</dbReference>
<reference evidence="6" key="2">
    <citation type="submission" date="2014-07" db="EMBL/GenBank/DDBJ databases">
        <authorList>
            <person name="Hull J."/>
        </authorList>
    </citation>
    <scope>NUCLEOTIDE SEQUENCE</scope>
</reference>
<dbReference type="PANTHER" id="PTHR10434">
    <property type="entry name" value="1-ACYL-SN-GLYCEROL-3-PHOSPHATE ACYLTRANSFERASE"/>
    <property type="match status" value="1"/>
</dbReference>
<dbReference type="GO" id="GO:0006654">
    <property type="term" value="P:phosphatidic acid biosynthetic process"/>
    <property type="evidence" value="ECO:0007669"/>
    <property type="project" value="TreeGrafter"/>
</dbReference>
<evidence type="ECO:0000256" key="4">
    <source>
        <dbReference type="ARBA" id="ARBA00023315"/>
    </source>
</evidence>
<keyword evidence="3 6" id="KW-0808">Transferase</keyword>
<dbReference type="EC" id="2.3.1.51" evidence="2"/>
<accession>A0A0A9X5A8</accession>
<dbReference type="GO" id="GO:0003841">
    <property type="term" value="F:1-acylglycerol-3-phosphate O-acyltransferase activity"/>
    <property type="evidence" value="ECO:0007669"/>
    <property type="project" value="UniProtKB-EC"/>
</dbReference>
<evidence type="ECO:0000256" key="2">
    <source>
        <dbReference type="ARBA" id="ARBA00013211"/>
    </source>
</evidence>
<evidence type="ECO:0000313" key="6">
    <source>
        <dbReference type="EMBL" id="JAG15124.1"/>
    </source>
</evidence>
<evidence type="ECO:0000256" key="3">
    <source>
        <dbReference type="ARBA" id="ARBA00022679"/>
    </source>
</evidence>
<dbReference type="GO" id="GO:0005783">
    <property type="term" value="C:endoplasmic reticulum"/>
    <property type="evidence" value="ECO:0007669"/>
    <property type="project" value="TreeGrafter"/>
</dbReference>
<dbReference type="EMBL" id="GBHO01028480">
    <property type="protein sequence ID" value="JAG15124.1"/>
    <property type="molecule type" value="Transcribed_RNA"/>
</dbReference>
<comment type="pathway">
    <text evidence="1">Phospholipid metabolism; CDP-diacylglycerol biosynthesis; CDP-diacylglycerol from sn-glycerol 3-phosphate: step 2/3.</text>
</comment>
<keyword evidence="4 6" id="KW-0012">Acyltransferase</keyword>
<dbReference type="AlphaFoldDB" id="A0A0A9X5A8"/>
<reference evidence="6" key="1">
    <citation type="journal article" date="2014" name="PLoS ONE">
        <title>Transcriptome-Based Identification of ABC Transporters in the Western Tarnished Plant Bug Lygus hesperus.</title>
        <authorList>
            <person name="Hull J.J."/>
            <person name="Chaney K."/>
            <person name="Geib S.M."/>
            <person name="Fabrick J.A."/>
            <person name="Brent C.S."/>
            <person name="Walsh D."/>
            <person name="Lavine L.C."/>
        </authorList>
    </citation>
    <scope>NUCLEOTIDE SEQUENCE</scope>
</reference>
<sequence>MYLWGHFPINRKHLRNAKDTYNFALNYIHVSQCSIGLFPEGTRSPIGRPIELKKGGFHLAMQSQLTILPTLIIGSGELWPYNDYLTSPGITYVRVLDPIYIQSNDTYMSLLKKTRRAMLQGYAQPIQYQKLQHSNLFID</sequence>
<dbReference type="InterPro" id="IPR002123">
    <property type="entry name" value="Plipid/glycerol_acylTrfase"/>
</dbReference>
<dbReference type="PANTHER" id="PTHR10434:SF11">
    <property type="entry name" value="1-ACYL-SN-GLYCEROL-3-PHOSPHATE ACYLTRANSFERASE"/>
    <property type="match status" value="1"/>
</dbReference>
<feature type="domain" description="Phospholipid/glycerol acyltransferase" evidence="5">
    <location>
        <begin position="1"/>
        <end position="72"/>
    </location>
</feature>
<evidence type="ECO:0000313" key="7">
    <source>
        <dbReference type="EMBL" id="JAG34152.1"/>
    </source>
</evidence>
<gene>
    <name evidence="6" type="primary">SLC1_0</name>
    <name evidence="7" type="synonym">SLC1_1</name>
    <name evidence="6" type="ORF">CM83_1690</name>
    <name evidence="7" type="ORF">CM83_1692</name>
</gene>
<evidence type="ECO:0000256" key="1">
    <source>
        <dbReference type="ARBA" id="ARBA00004728"/>
    </source>
</evidence>
<organism evidence="6">
    <name type="scientific">Lygus hesperus</name>
    <name type="common">Western plant bug</name>
    <dbReference type="NCBI Taxonomy" id="30085"/>
    <lineage>
        <taxon>Eukaryota</taxon>
        <taxon>Metazoa</taxon>
        <taxon>Ecdysozoa</taxon>
        <taxon>Arthropoda</taxon>
        <taxon>Hexapoda</taxon>
        <taxon>Insecta</taxon>
        <taxon>Pterygota</taxon>
        <taxon>Neoptera</taxon>
        <taxon>Paraneoptera</taxon>
        <taxon>Hemiptera</taxon>
        <taxon>Heteroptera</taxon>
        <taxon>Panheteroptera</taxon>
        <taxon>Cimicomorpha</taxon>
        <taxon>Miridae</taxon>
        <taxon>Mirini</taxon>
        <taxon>Lygus</taxon>
    </lineage>
</organism>